<organism evidence="1 2">
    <name type="scientific">Streptomyces alkaliterrae</name>
    <dbReference type="NCBI Taxonomy" id="2213162"/>
    <lineage>
        <taxon>Bacteria</taxon>
        <taxon>Bacillati</taxon>
        <taxon>Actinomycetota</taxon>
        <taxon>Actinomycetes</taxon>
        <taxon>Kitasatosporales</taxon>
        <taxon>Streptomycetaceae</taxon>
        <taxon>Streptomyces</taxon>
    </lineage>
</organism>
<dbReference type="AlphaFoldDB" id="A0A7W3WK83"/>
<evidence type="ECO:0000313" key="2">
    <source>
        <dbReference type="Proteomes" id="UP000525686"/>
    </source>
</evidence>
<name>A0A7W3WK83_9ACTN</name>
<accession>A0A7W3WK83</accession>
<dbReference type="Proteomes" id="UP000525686">
    <property type="component" value="Unassembled WGS sequence"/>
</dbReference>
<reference evidence="2" key="1">
    <citation type="submission" date="2020-05" db="EMBL/GenBank/DDBJ databases">
        <title>Classification of alakaliphilic streptomycetes isolated from an alkaline soil next to Lonar Crater, India and a proposal for the recognition of Streptomyces alkaliterrae sp. nov.</title>
        <authorList>
            <person name="Golinska P."/>
        </authorList>
    </citation>
    <scope>NUCLEOTIDE SEQUENCE [LARGE SCALE GENOMIC DNA]</scope>
    <source>
        <strain evidence="2">OF3</strain>
    </source>
</reference>
<sequence length="44" mass="4589">ARLTQALAGVPGPTAADTLATLTHDPDPAVSHTATYVLRLRDPH</sequence>
<dbReference type="EMBL" id="JABJWZ010000072">
    <property type="protein sequence ID" value="MBB1253814.1"/>
    <property type="molecule type" value="Genomic_DNA"/>
</dbReference>
<feature type="non-terminal residue" evidence="1">
    <location>
        <position position="1"/>
    </location>
</feature>
<comment type="caution">
    <text evidence="1">The sequence shown here is derived from an EMBL/GenBank/DDBJ whole genome shotgun (WGS) entry which is preliminary data.</text>
</comment>
<proteinExistence type="predicted"/>
<gene>
    <name evidence="1" type="ORF">H3146_10610</name>
</gene>
<evidence type="ECO:0000313" key="1">
    <source>
        <dbReference type="EMBL" id="MBB1253814.1"/>
    </source>
</evidence>
<protein>
    <submittedName>
        <fullName evidence="1">MerR family transcriptional regulator</fullName>
    </submittedName>
</protein>